<dbReference type="NCBIfam" id="TIGR02996">
    <property type="entry name" value="rpt_mate_G_obs"/>
    <property type="match status" value="1"/>
</dbReference>
<dbReference type="InterPro" id="IPR032675">
    <property type="entry name" value="LRR_dom_sf"/>
</dbReference>
<dbReference type="PANTHER" id="PTHR24113:SF15">
    <property type="entry name" value="NACHT DOMAIN-CONTAINING PROTEIN"/>
    <property type="match status" value="1"/>
</dbReference>
<proteinExistence type="predicted"/>
<evidence type="ECO:0000313" key="1">
    <source>
        <dbReference type="EMBL" id="MFC5004173.1"/>
    </source>
</evidence>
<dbReference type="SUPFAM" id="SSF52047">
    <property type="entry name" value="RNI-like"/>
    <property type="match status" value="1"/>
</dbReference>
<sequence>MQVSSVEAALRDSPEDRDLWLAYSDGLLERGDSRGTLIRLEQRLELLHGADGADRTAVQRDIAELVDRDEAAWDDGLPTGVRVRRRRHGFPTDVAVTWTEDVRETAAQVLSAPFVTTLRLVADAVDQDDLDDKEWDDDDYTWDGGPGVANRPGRLDLGVLTGLDTGRLVELDLAYLDVGPDGAETLATAFDLGRLQALDVRYCRIGDAGLAALAGSAQLGGLRRLHLQRDRITGAGVHALHRFPALTELDLRYNAIGADGVDVLLAAPFAAGLTRLWLYSADVGSGGARALARSASLSPALRTLWRCV</sequence>
<keyword evidence="2" id="KW-1185">Reference proteome</keyword>
<comment type="caution">
    <text evidence="1">The sequence shown here is derived from an EMBL/GenBank/DDBJ whole genome shotgun (WGS) entry which is preliminary data.</text>
</comment>
<dbReference type="Gene3D" id="3.80.10.10">
    <property type="entry name" value="Ribonuclease Inhibitor"/>
    <property type="match status" value="2"/>
</dbReference>
<protein>
    <submittedName>
        <fullName evidence="1">TIGR02996 domain-containing protein</fullName>
    </submittedName>
</protein>
<accession>A0ABV9WA27</accession>
<dbReference type="InterPro" id="IPR014338">
    <property type="entry name" value="CHP02996_rpt-companion-dom"/>
</dbReference>
<dbReference type="InterPro" id="IPR001611">
    <property type="entry name" value="Leu-rich_rpt"/>
</dbReference>
<dbReference type="PANTHER" id="PTHR24113">
    <property type="entry name" value="RAN GTPASE-ACTIVATING PROTEIN 1"/>
    <property type="match status" value="1"/>
</dbReference>
<dbReference type="EMBL" id="JBHSIU010000057">
    <property type="protein sequence ID" value="MFC5004173.1"/>
    <property type="molecule type" value="Genomic_DNA"/>
</dbReference>
<dbReference type="RefSeq" id="WP_380123805.1">
    <property type="nucleotide sequence ID" value="NZ_JBHSIU010000057.1"/>
</dbReference>
<organism evidence="1 2">
    <name type="scientific">Dactylosporangium cerinum</name>
    <dbReference type="NCBI Taxonomy" id="1434730"/>
    <lineage>
        <taxon>Bacteria</taxon>
        <taxon>Bacillati</taxon>
        <taxon>Actinomycetota</taxon>
        <taxon>Actinomycetes</taxon>
        <taxon>Micromonosporales</taxon>
        <taxon>Micromonosporaceae</taxon>
        <taxon>Dactylosporangium</taxon>
    </lineage>
</organism>
<evidence type="ECO:0000313" key="2">
    <source>
        <dbReference type="Proteomes" id="UP001595912"/>
    </source>
</evidence>
<dbReference type="SMART" id="SM00368">
    <property type="entry name" value="LRR_RI"/>
    <property type="match status" value="3"/>
</dbReference>
<name>A0ABV9WA27_9ACTN</name>
<reference evidence="2" key="1">
    <citation type="journal article" date="2019" name="Int. J. Syst. Evol. Microbiol.">
        <title>The Global Catalogue of Microorganisms (GCM) 10K type strain sequencing project: providing services to taxonomists for standard genome sequencing and annotation.</title>
        <authorList>
            <consortium name="The Broad Institute Genomics Platform"/>
            <consortium name="The Broad Institute Genome Sequencing Center for Infectious Disease"/>
            <person name="Wu L."/>
            <person name="Ma J."/>
        </authorList>
    </citation>
    <scope>NUCLEOTIDE SEQUENCE [LARGE SCALE GENOMIC DNA]</scope>
    <source>
        <strain evidence="2">CGMCC 4.7152</strain>
    </source>
</reference>
<gene>
    <name evidence="1" type="ORF">ACFPIJ_40905</name>
</gene>
<dbReference type="Proteomes" id="UP001595912">
    <property type="component" value="Unassembled WGS sequence"/>
</dbReference>
<dbReference type="InterPro" id="IPR027038">
    <property type="entry name" value="RanGap"/>
</dbReference>
<dbReference type="Pfam" id="PF13516">
    <property type="entry name" value="LRR_6"/>
    <property type="match status" value="2"/>
</dbReference>